<reference evidence="6" key="2">
    <citation type="submission" date="2025-08" db="UniProtKB">
        <authorList>
            <consortium name="Ensembl"/>
        </authorList>
    </citation>
    <scope>IDENTIFICATION</scope>
    <source>
        <strain evidence="6">Thorbecke</strain>
    </source>
</reference>
<keyword evidence="7" id="KW-1185">Reference proteome</keyword>
<dbReference type="SUPFAM" id="SSF48726">
    <property type="entry name" value="Immunoglobulin"/>
    <property type="match status" value="2"/>
</dbReference>
<dbReference type="InterPro" id="IPR013783">
    <property type="entry name" value="Ig-like_fold"/>
</dbReference>
<keyword evidence="4" id="KW-1133">Transmembrane helix</keyword>
<dbReference type="GeneTree" id="ENSGT01100000263478"/>
<keyword evidence="4" id="KW-0472">Membrane</keyword>
<dbReference type="Gene3D" id="2.60.40.10">
    <property type="entry name" value="Immunoglobulins"/>
    <property type="match status" value="2"/>
</dbReference>
<reference evidence="6 7" key="1">
    <citation type="journal article" date="2011" name="Nature">
        <title>A high-resolution map of human evolutionary constraint using 29 mammals.</title>
        <authorList>
            <person name="Lindblad-Toh K."/>
            <person name="Garber M."/>
            <person name="Zuk O."/>
            <person name="Lin M.F."/>
            <person name="Parker B.J."/>
            <person name="Washietl S."/>
            <person name="Kheradpour P."/>
            <person name="Ernst J."/>
            <person name="Jordan G."/>
            <person name="Mauceli E."/>
            <person name="Ward L.D."/>
            <person name="Lowe C.B."/>
            <person name="Holloway A.K."/>
            <person name="Clamp M."/>
            <person name="Gnerre S."/>
            <person name="Alfoldi J."/>
            <person name="Beal K."/>
            <person name="Chang J."/>
            <person name="Clawson H."/>
            <person name="Cuff J."/>
            <person name="Di Palma F."/>
            <person name="Fitzgerald S."/>
            <person name="Flicek P."/>
            <person name="Guttman M."/>
            <person name="Hubisz M.J."/>
            <person name="Jaffe D.B."/>
            <person name="Jungreis I."/>
            <person name="Kent W.J."/>
            <person name="Kostka D."/>
            <person name="Lara M."/>
            <person name="Martins A.L."/>
            <person name="Massingham T."/>
            <person name="Moltke I."/>
            <person name="Raney B.J."/>
            <person name="Rasmussen M.D."/>
            <person name="Robinson J."/>
            <person name="Stark A."/>
            <person name="Vilella A.J."/>
            <person name="Wen J."/>
            <person name="Xie X."/>
            <person name="Zody M.C."/>
            <person name="Baldwin J."/>
            <person name="Bloom T."/>
            <person name="Chin C.W."/>
            <person name="Heiman D."/>
            <person name="Nicol R."/>
            <person name="Nusbaum C."/>
            <person name="Young S."/>
            <person name="Wilkinson J."/>
            <person name="Worley K.C."/>
            <person name="Kovar C.L."/>
            <person name="Muzny D.M."/>
            <person name="Gibbs R.A."/>
            <person name="Cree A."/>
            <person name="Dihn H.H."/>
            <person name="Fowler G."/>
            <person name="Jhangiani S."/>
            <person name="Joshi V."/>
            <person name="Lee S."/>
            <person name="Lewis L.R."/>
            <person name="Nazareth L.V."/>
            <person name="Okwuonu G."/>
            <person name="Santibanez J."/>
            <person name="Warren W.C."/>
            <person name="Mardis E.R."/>
            <person name="Weinstock G.M."/>
            <person name="Wilson R.K."/>
            <person name="Delehaunty K."/>
            <person name="Dooling D."/>
            <person name="Fronik C."/>
            <person name="Fulton L."/>
            <person name="Fulton B."/>
            <person name="Graves T."/>
            <person name="Minx P."/>
            <person name="Sodergren E."/>
            <person name="Birney E."/>
            <person name="Margulies E.H."/>
            <person name="Herrero J."/>
            <person name="Green E.D."/>
            <person name="Haussler D."/>
            <person name="Siepel A."/>
            <person name="Goldman N."/>
            <person name="Pollard K.S."/>
            <person name="Pedersen J.S."/>
            <person name="Lander E.S."/>
            <person name="Kellis M."/>
        </authorList>
    </citation>
    <scope>NUCLEOTIDE SEQUENCE [LARGE SCALE GENOMIC DNA]</scope>
    <source>
        <strain evidence="7">Thorbecke</strain>
    </source>
</reference>
<dbReference type="Bgee" id="ENSOCUG00000027285">
    <property type="expression patterns" value="Expressed in blood and 10 other cell types or tissues"/>
</dbReference>
<dbReference type="InterPro" id="IPR036179">
    <property type="entry name" value="Ig-like_dom_sf"/>
</dbReference>
<evidence type="ECO:0000313" key="7">
    <source>
        <dbReference type="Proteomes" id="UP000001811"/>
    </source>
</evidence>
<evidence type="ECO:0000313" key="6">
    <source>
        <dbReference type="Ensembl" id="ENSOCUP00000028009.1"/>
    </source>
</evidence>
<feature type="domain" description="Immunoglobulin" evidence="5">
    <location>
        <begin position="149"/>
        <end position="234"/>
    </location>
</feature>
<keyword evidence="2" id="KW-1015">Disulfide bond</keyword>
<dbReference type="InterPro" id="IPR003599">
    <property type="entry name" value="Ig_sub"/>
</dbReference>
<dbReference type="PANTHER" id="PTHR11738:SF88">
    <property type="entry name" value="IG-LIKE DOMAIN-CONTAINING PROTEIN"/>
    <property type="match status" value="1"/>
</dbReference>
<dbReference type="PANTHER" id="PTHR11738">
    <property type="entry name" value="MHC CLASS I NK CELL RECEPTOR"/>
    <property type="match status" value="1"/>
</dbReference>
<keyword evidence="3" id="KW-0393">Immunoglobulin domain</keyword>
<reference evidence="6" key="3">
    <citation type="submission" date="2025-09" db="UniProtKB">
        <authorList>
            <consortium name="Ensembl"/>
        </authorList>
    </citation>
    <scope>IDENTIFICATION</scope>
    <source>
        <strain evidence="6">Thorbecke</strain>
    </source>
</reference>
<evidence type="ECO:0000256" key="1">
    <source>
        <dbReference type="ARBA" id="ARBA00022729"/>
    </source>
</evidence>
<feature type="domain" description="Immunoglobulin" evidence="5">
    <location>
        <begin position="245"/>
        <end position="335"/>
    </location>
</feature>
<dbReference type="GO" id="GO:0002764">
    <property type="term" value="P:immune response-regulating signaling pathway"/>
    <property type="evidence" value="ECO:0007669"/>
    <property type="project" value="TreeGrafter"/>
</dbReference>
<feature type="transmembrane region" description="Helical" evidence="4">
    <location>
        <begin position="347"/>
        <end position="369"/>
    </location>
</feature>
<name>A0A5F9C2I3_RABIT</name>
<protein>
    <recommendedName>
        <fullName evidence="5">Immunoglobulin domain-containing protein</fullName>
    </recommendedName>
</protein>
<dbReference type="Ensembl" id="ENSOCUT00000058763.1">
    <property type="protein sequence ID" value="ENSOCUP00000028009.1"/>
    <property type="gene ID" value="ENSOCUG00000027285.3"/>
</dbReference>
<dbReference type="GO" id="GO:0032396">
    <property type="term" value="F:inhibitory MHC class I receptor activity"/>
    <property type="evidence" value="ECO:0007669"/>
    <property type="project" value="TreeGrafter"/>
</dbReference>
<evidence type="ECO:0000256" key="4">
    <source>
        <dbReference type="SAM" id="Phobius"/>
    </source>
</evidence>
<evidence type="ECO:0000256" key="2">
    <source>
        <dbReference type="ARBA" id="ARBA00023157"/>
    </source>
</evidence>
<dbReference type="InterPro" id="IPR050412">
    <property type="entry name" value="Ig-like_Receptors_ImmuneReg"/>
</dbReference>
<keyword evidence="4" id="KW-0812">Transmembrane</keyword>
<evidence type="ECO:0000259" key="5">
    <source>
        <dbReference type="SMART" id="SM00409"/>
    </source>
</evidence>
<keyword evidence="1" id="KW-0732">Signal</keyword>
<dbReference type="Pfam" id="PF13895">
    <property type="entry name" value="Ig_2"/>
    <property type="match status" value="1"/>
</dbReference>
<accession>A0A5F9C2I3</accession>
<dbReference type="GO" id="GO:0019221">
    <property type="term" value="P:cytokine-mediated signaling pathway"/>
    <property type="evidence" value="ECO:0007669"/>
    <property type="project" value="TreeGrafter"/>
</dbReference>
<dbReference type="SMART" id="SM00409">
    <property type="entry name" value="IG"/>
    <property type="match status" value="2"/>
</dbReference>
<evidence type="ECO:0000256" key="3">
    <source>
        <dbReference type="ARBA" id="ARBA00023319"/>
    </source>
</evidence>
<organism evidence="6 7">
    <name type="scientific">Oryctolagus cuniculus</name>
    <name type="common">Rabbit</name>
    <dbReference type="NCBI Taxonomy" id="9986"/>
    <lineage>
        <taxon>Eukaryota</taxon>
        <taxon>Metazoa</taxon>
        <taxon>Chordata</taxon>
        <taxon>Craniata</taxon>
        <taxon>Vertebrata</taxon>
        <taxon>Euteleostomi</taxon>
        <taxon>Mammalia</taxon>
        <taxon>Eutheria</taxon>
        <taxon>Euarchontoglires</taxon>
        <taxon>Glires</taxon>
        <taxon>Lagomorpha</taxon>
        <taxon>Leporidae</taxon>
        <taxon>Oryctolagus</taxon>
    </lineage>
</organism>
<dbReference type="FunFam" id="2.60.40.10:FF:000049">
    <property type="entry name" value="Leukocyte immunoglobulin-like receptor subfamily B member 1"/>
    <property type="match status" value="2"/>
</dbReference>
<sequence length="380" mass="40608">MGSGAQTPALTALLCLGEPGTREQWEPSQVWEGTAPWPSWDPRAQRTRAGLGVSAGVGSGEQLSRGRLFQDCAGRQGMGHRRVSTPLTWLSPRGPGSWGLRIPVGWADGDGWEGLGVELGNGAGEGRHPGVCSSDSLPGTLPKPSIWADPGPLVAVGSPVTLWCQGSLQAEMYRVYKEGSPQPWEVRTQQDSRHKADFPITMSMSSYHTGQYWCVYRTSLGLSQPSDPLTLVVTGMFPAPSLSAQPSPVVASGENVSLSCGSDEAGTAHLLKEGGAGPLHSLEARYSHGAGLWQATFLLGPVDSTQRGIYRCYRADTNKTRVWSLPSDPLQLEVSAPAPQDHTLENLIRMGVAGLVLLGLGLLLAEAWYSHRRTRAAGRQ</sequence>
<dbReference type="GO" id="GO:0005886">
    <property type="term" value="C:plasma membrane"/>
    <property type="evidence" value="ECO:0007669"/>
    <property type="project" value="TreeGrafter"/>
</dbReference>
<dbReference type="AlphaFoldDB" id="A0A5F9C2I3"/>
<dbReference type="Proteomes" id="UP000001811">
    <property type="component" value="Unplaced"/>
</dbReference>
<proteinExistence type="predicted"/>